<evidence type="ECO:0000313" key="4">
    <source>
        <dbReference type="Proteomes" id="UP000267251"/>
    </source>
</evidence>
<dbReference type="InterPro" id="IPR038492">
    <property type="entry name" value="GBBH-like_N_sf"/>
</dbReference>
<proteinExistence type="predicted"/>
<dbReference type="GO" id="GO:0046872">
    <property type="term" value="F:metal ion binding"/>
    <property type="evidence" value="ECO:0007669"/>
    <property type="project" value="UniProtKB-KW"/>
</dbReference>
<keyword evidence="1" id="KW-0479">Metal-binding</keyword>
<dbReference type="Gene3D" id="3.30.2020.30">
    <property type="match status" value="1"/>
</dbReference>
<keyword evidence="2" id="KW-0408">Iron</keyword>
<reference evidence="4" key="1">
    <citation type="journal article" date="2018" name="Nat. Microbiol.">
        <title>Leveraging single-cell genomics to expand the fungal tree of life.</title>
        <authorList>
            <person name="Ahrendt S.R."/>
            <person name="Quandt C.A."/>
            <person name="Ciobanu D."/>
            <person name="Clum A."/>
            <person name="Salamov A."/>
            <person name="Andreopoulos B."/>
            <person name="Cheng J.F."/>
            <person name="Woyke T."/>
            <person name="Pelin A."/>
            <person name="Henrissat B."/>
            <person name="Reynolds N.K."/>
            <person name="Benny G.L."/>
            <person name="Smith M.E."/>
            <person name="James T.Y."/>
            <person name="Grigoriev I.V."/>
        </authorList>
    </citation>
    <scope>NUCLEOTIDE SEQUENCE [LARGE SCALE GENOMIC DNA]</scope>
</reference>
<gene>
    <name evidence="3" type="ORF">BJ684DRAFT_17301</name>
</gene>
<accession>A0A4P9Y0J6</accession>
<keyword evidence="4" id="KW-1185">Reference proteome</keyword>
<dbReference type="EMBL" id="KZ988443">
    <property type="protein sequence ID" value="RKP12184.1"/>
    <property type="molecule type" value="Genomic_DNA"/>
</dbReference>
<evidence type="ECO:0000256" key="1">
    <source>
        <dbReference type="ARBA" id="ARBA00022723"/>
    </source>
</evidence>
<evidence type="ECO:0000313" key="3">
    <source>
        <dbReference type="EMBL" id="RKP12184.1"/>
    </source>
</evidence>
<protein>
    <submittedName>
        <fullName evidence="3">Uncharacterized protein</fullName>
    </submittedName>
</protein>
<dbReference type="OrthoDB" id="408743at2759"/>
<sequence>MTSQQQQGWLLIYNTPNTVFGGDDDHYTFNGRGVKFGDEFCCEGREMKFPHSHVRAVGPLRTKVLWRTPVFDRKFPRALSTQVGSEGVSRGVEGSPSSGVWLRDHCQCKTCVHPITKQRTLNTSQGWCGLEGGSINLTILFKRLLTRSH</sequence>
<dbReference type="Proteomes" id="UP000267251">
    <property type="component" value="Unassembled WGS sequence"/>
</dbReference>
<organism evidence="3 4">
    <name type="scientific">Piptocephalis cylindrospora</name>
    <dbReference type="NCBI Taxonomy" id="1907219"/>
    <lineage>
        <taxon>Eukaryota</taxon>
        <taxon>Fungi</taxon>
        <taxon>Fungi incertae sedis</taxon>
        <taxon>Zoopagomycota</taxon>
        <taxon>Zoopagomycotina</taxon>
        <taxon>Zoopagomycetes</taxon>
        <taxon>Zoopagales</taxon>
        <taxon>Piptocephalidaceae</taxon>
        <taxon>Piptocephalis</taxon>
    </lineage>
</organism>
<name>A0A4P9Y0J6_9FUNG</name>
<evidence type="ECO:0000256" key="2">
    <source>
        <dbReference type="ARBA" id="ARBA00023004"/>
    </source>
</evidence>
<dbReference type="AlphaFoldDB" id="A0A4P9Y0J6"/>